<dbReference type="RefSeq" id="WP_275681623.1">
    <property type="nucleotide sequence ID" value="NZ_JAJLJH010000001.1"/>
</dbReference>
<feature type="chain" id="PRO_5040969742" evidence="1">
    <location>
        <begin position="20"/>
        <end position="228"/>
    </location>
</feature>
<dbReference type="Pfam" id="PF06629">
    <property type="entry name" value="MipA"/>
    <property type="match status" value="1"/>
</dbReference>
<dbReference type="Proteomes" id="UP001139353">
    <property type="component" value="Unassembled WGS sequence"/>
</dbReference>
<feature type="signal peptide" evidence="1">
    <location>
        <begin position="1"/>
        <end position="19"/>
    </location>
</feature>
<organism evidence="2 3">
    <name type="scientific">Scleromatobacter humisilvae</name>
    <dbReference type="NCBI Taxonomy" id="2897159"/>
    <lineage>
        <taxon>Bacteria</taxon>
        <taxon>Pseudomonadati</taxon>
        <taxon>Pseudomonadota</taxon>
        <taxon>Betaproteobacteria</taxon>
        <taxon>Burkholderiales</taxon>
        <taxon>Sphaerotilaceae</taxon>
        <taxon>Scleromatobacter</taxon>
    </lineage>
</organism>
<keyword evidence="1" id="KW-0732">Signal</keyword>
<keyword evidence="3" id="KW-1185">Reference proteome</keyword>
<dbReference type="EMBL" id="JAJLJH010000001">
    <property type="protein sequence ID" value="MCK9685625.1"/>
    <property type="molecule type" value="Genomic_DNA"/>
</dbReference>
<dbReference type="AlphaFoldDB" id="A0A9X2C237"/>
<evidence type="ECO:0000313" key="2">
    <source>
        <dbReference type="EMBL" id="MCK9685625.1"/>
    </source>
</evidence>
<gene>
    <name evidence="2" type="ORF">LPC04_07880</name>
</gene>
<name>A0A9X2C237_9BURK</name>
<reference evidence="2" key="1">
    <citation type="submission" date="2021-11" db="EMBL/GenBank/DDBJ databases">
        <title>BS-T2-15 a new species belonging to the Comamonadaceae family isolated from the soil of a French oak forest.</title>
        <authorList>
            <person name="Mieszkin S."/>
            <person name="Alain K."/>
        </authorList>
    </citation>
    <scope>NUCLEOTIDE SEQUENCE</scope>
    <source>
        <strain evidence="2">BS-T2-15</strain>
    </source>
</reference>
<evidence type="ECO:0000256" key="1">
    <source>
        <dbReference type="SAM" id="SignalP"/>
    </source>
</evidence>
<evidence type="ECO:0000313" key="3">
    <source>
        <dbReference type="Proteomes" id="UP001139353"/>
    </source>
</evidence>
<protein>
    <submittedName>
        <fullName evidence="2">MipA/OmpV family protein</fullName>
    </submittedName>
</protein>
<proteinExistence type="predicted"/>
<accession>A0A9X2C237</accession>
<dbReference type="InterPro" id="IPR010583">
    <property type="entry name" value="MipA"/>
</dbReference>
<comment type="caution">
    <text evidence="2">The sequence shown here is derived from an EMBL/GenBank/DDBJ whole genome shotgun (WGS) entry which is preliminary data.</text>
</comment>
<sequence>MRACGLVLATLLTAAAARAGDAPHYVGDLGLGVERTQASAPGASARTWALPYAYGDYGRLFVREDTFGVKTLPVGWGALELVGRVSTEGTDADGPGLAHRTNPRPVGLGTFQETPWGGVFVDAFVDTVSCGTLLEASYAAELPVGPLTLYPQAGVTRRSARYDAHLYDVHAASTTPVLQLSGELPFADTWVLLAHVQWEPFDDAVRASPRVDARAHTSALLALAWRFK</sequence>